<proteinExistence type="predicted"/>
<dbReference type="KEGG" id="alka:J0B03_07865"/>
<dbReference type="InterPro" id="IPR036866">
    <property type="entry name" value="RibonucZ/Hydroxyglut_hydro"/>
</dbReference>
<dbReference type="Proteomes" id="UP000663499">
    <property type="component" value="Chromosome"/>
</dbReference>
<keyword evidence="3" id="KW-1185">Reference proteome</keyword>
<dbReference type="AlphaFoldDB" id="A0A974XFF3"/>
<dbReference type="SMART" id="SM00849">
    <property type="entry name" value="Lactamase_B"/>
    <property type="match status" value="1"/>
</dbReference>
<dbReference type="EMBL" id="CP071444">
    <property type="protein sequence ID" value="QSX07740.1"/>
    <property type="molecule type" value="Genomic_DNA"/>
</dbReference>
<dbReference type="SUPFAM" id="SSF56281">
    <property type="entry name" value="Metallo-hydrolase/oxidoreductase"/>
    <property type="match status" value="1"/>
</dbReference>
<accession>A0A974XFF3</accession>
<dbReference type="RefSeq" id="WP_207299082.1">
    <property type="nucleotide sequence ID" value="NZ_CP071444.1"/>
</dbReference>
<gene>
    <name evidence="2" type="ORF">J0B03_07865</name>
</gene>
<dbReference type="InterPro" id="IPR001279">
    <property type="entry name" value="Metallo-B-lactamas"/>
</dbReference>
<protein>
    <submittedName>
        <fullName evidence="2">MBL fold metallo-hydrolase</fullName>
    </submittedName>
</protein>
<dbReference type="Pfam" id="PF12706">
    <property type="entry name" value="Lactamase_B_2"/>
    <property type="match status" value="1"/>
</dbReference>
<dbReference type="InterPro" id="IPR052533">
    <property type="entry name" value="WalJ/YycJ-like"/>
</dbReference>
<reference evidence="2" key="1">
    <citation type="submission" date="2021-03" db="EMBL/GenBank/DDBJ databases">
        <title>Alkalibacter marinus sp. nov., isolated from tidal flat sediment.</title>
        <authorList>
            <person name="Namirimu T."/>
            <person name="Yang J.-A."/>
            <person name="Yang S.-H."/>
            <person name="Kim Y.-J."/>
            <person name="Kwon K.K."/>
        </authorList>
    </citation>
    <scope>NUCLEOTIDE SEQUENCE</scope>
    <source>
        <strain evidence="2">ES005</strain>
    </source>
</reference>
<organism evidence="2 3">
    <name type="scientific">Alkalibacter rhizosphaerae</name>
    <dbReference type="NCBI Taxonomy" id="2815577"/>
    <lineage>
        <taxon>Bacteria</taxon>
        <taxon>Bacillati</taxon>
        <taxon>Bacillota</taxon>
        <taxon>Clostridia</taxon>
        <taxon>Eubacteriales</taxon>
        <taxon>Eubacteriaceae</taxon>
        <taxon>Alkalibacter</taxon>
    </lineage>
</organism>
<dbReference type="PANTHER" id="PTHR47619:SF1">
    <property type="entry name" value="EXODEOXYRIBONUCLEASE WALJ"/>
    <property type="match status" value="1"/>
</dbReference>
<sequence>MKFCSLYSGSSGNSMYIEGAHGKVLVDAGLSGIRITTALQLIGADPTKLKGILVTHDHSDHIKGIGILSRKFNIPLYLNEATWMAVKDQIGKVRDENICLVEKDRPFSIDDLWIRPFSLHHDAADPMGYSISTQTRKISIVTDTGILDEAMYGAIRSSDLVVMESNHDVNMLMAGPYPYFLKKRVAGNQGHLSNDSAADVIIRLAEEGLTKVVLAHLSQENNFPLLALETTKNKLKEKGLDQVVSVEVAARYEPGTPYEL</sequence>
<evidence type="ECO:0000313" key="2">
    <source>
        <dbReference type="EMBL" id="QSX07740.1"/>
    </source>
</evidence>
<name>A0A974XFF3_9FIRM</name>
<dbReference type="PANTHER" id="PTHR47619">
    <property type="entry name" value="METALLO-HYDROLASE YYCJ-RELATED"/>
    <property type="match status" value="1"/>
</dbReference>
<evidence type="ECO:0000313" key="3">
    <source>
        <dbReference type="Proteomes" id="UP000663499"/>
    </source>
</evidence>
<feature type="domain" description="Metallo-beta-lactamase" evidence="1">
    <location>
        <begin position="11"/>
        <end position="167"/>
    </location>
</feature>
<dbReference type="Gene3D" id="3.60.15.10">
    <property type="entry name" value="Ribonuclease Z/Hydroxyacylglutathione hydrolase-like"/>
    <property type="match status" value="1"/>
</dbReference>
<evidence type="ECO:0000259" key="1">
    <source>
        <dbReference type="SMART" id="SM00849"/>
    </source>
</evidence>